<dbReference type="InterPro" id="IPR004089">
    <property type="entry name" value="MCPsignal_dom"/>
</dbReference>
<dbReference type="SMART" id="SM00283">
    <property type="entry name" value="MA"/>
    <property type="match status" value="1"/>
</dbReference>
<dbReference type="RefSeq" id="WP_248360446.1">
    <property type="nucleotide sequence ID" value="NZ_AP025591.1"/>
</dbReference>
<dbReference type="Pfam" id="PF00672">
    <property type="entry name" value="HAMP"/>
    <property type="match status" value="1"/>
</dbReference>
<keyword evidence="5 10" id="KW-1133">Transmembrane helix</keyword>
<dbReference type="SMART" id="SM00304">
    <property type="entry name" value="HAMP"/>
    <property type="match status" value="1"/>
</dbReference>
<evidence type="ECO:0000256" key="4">
    <source>
        <dbReference type="ARBA" id="ARBA00022692"/>
    </source>
</evidence>
<evidence type="ECO:0000259" key="11">
    <source>
        <dbReference type="PROSITE" id="PS50111"/>
    </source>
</evidence>
<feature type="transmembrane region" description="Helical" evidence="10">
    <location>
        <begin position="328"/>
        <end position="347"/>
    </location>
</feature>
<accession>A0ABN6MTJ2</accession>
<evidence type="ECO:0000256" key="3">
    <source>
        <dbReference type="ARBA" id="ARBA00022500"/>
    </source>
</evidence>
<evidence type="ECO:0000256" key="9">
    <source>
        <dbReference type="PROSITE-ProRule" id="PRU00284"/>
    </source>
</evidence>
<dbReference type="PROSITE" id="PS50885">
    <property type="entry name" value="HAMP"/>
    <property type="match status" value="1"/>
</dbReference>
<gene>
    <name evidence="13" type="ORF">AMOR_17540</name>
</gene>
<dbReference type="PANTHER" id="PTHR32089:SF112">
    <property type="entry name" value="LYSOZYME-LIKE PROTEIN-RELATED"/>
    <property type="match status" value="1"/>
</dbReference>
<evidence type="ECO:0000256" key="8">
    <source>
        <dbReference type="ARBA" id="ARBA00029447"/>
    </source>
</evidence>
<keyword evidence="2" id="KW-1003">Cell membrane</keyword>
<evidence type="ECO:0000256" key="5">
    <source>
        <dbReference type="ARBA" id="ARBA00022989"/>
    </source>
</evidence>
<keyword evidence="14" id="KW-1185">Reference proteome</keyword>
<evidence type="ECO:0000256" key="10">
    <source>
        <dbReference type="SAM" id="Phobius"/>
    </source>
</evidence>
<comment type="subcellular location">
    <subcellularLocation>
        <location evidence="1">Cell membrane</location>
        <topology evidence="1">Multi-pass membrane protein</topology>
    </subcellularLocation>
</comment>
<dbReference type="PROSITE" id="PS50111">
    <property type="entry name" value="CHEMOTAXIS_TRANSDUC_2"/>
    <property type="match status" value="1"/>
</dbReference>
<dbReference type="Pfam" id="PF00015">
    <property type="entry name" value="MCPsignal"/>
    <property type="match status" value="1"/>
</dbReference>
<evidence type="ECO:0000313" key="14">
    <source>
        <dbReference type="Proteomes" id="UP001162891"/>
    </source>
</evidence>
<evidence type="ECO:0000256" key="7">
    <source>
        <dbReference type="ARBA" id="ARBA00023224"/>
    </source>
</evidence>
<keyword evidence="7 9" id="KW-0807">Transducer</keyword>
<dbReference type="Gene3D" id="3.30.450.20">
    <property type="entry name" value="PAS domain"/>
    <property type="match status" value="1"/>
</dbReference>
<protein>
    <submittedName>
        <fullName evidence="13">Methyl-accepting chemotaxis protein</fullName>
    </submittedName>
</protein>
<comment type="similarity">
    <text evidence="8">Belongs to the methyl-accepting chemotaxis (MCP) protein family.</text>
</comment>
<dbReference type="InterPro" id="IPR003660">
    <property type="entry name" value="HAMP_dom"/>
</dbReference>
<evidence type="ECO:0000256" key="2">
    <source>
        <dbReference type="ARBA" id="ARBA00022475"/>
    </source>
</evidence>
<evidence type="ECO:0000313" key="13">
    <source>
        <dbReference type="EMBL" id="BDG02758.1"/>
    </source>
</evidence>
<evidence type="ECO:0000259" key="12">
    <source>
        <dbReference type="PROSITE" id="PS50885"/>
    </source>
</evidence>
<dbReference type="CDD" id="cd06225">
    <property type="entry name" value="HAMP"/>
    <property type="match status" value="1"/>
</dbReference>
<evidence type="ECO:0000256" key="1">
    <source>
        <dbReference type="ARBA" id="ARBA00004651"/>
    </source>
</evidence>
<name>A0ABN6MTJ2_9BACT</name>
<dbReference type="InterPro" id="IPR033479">
    <property type="entry name" value="dCache_1"/>
</dbReference>
<proteinExistence type="inferred from homology"/>
<keyword evidence="6 10" id="KW-0472">Membrane</keyword>
<dbReference type="CDD" id="cd12912">
    <property type="entry name" value="PDC2_MCP_like"/>
    <property type="match status" value="1"/>
</dbReference>
<feature type="domain" description="Methyl-accepting transducer" evidence="11">
    <location>
        <begin position="403"/>
        <end position="646"/>
    </location>
</feature>
<feature type="transmembrane region" description="Helical" evidence="10">
    <location>
        <begin position="16"/>
        <end position="38"/>
    </location>
</feature>
<keyword evidence="3" id="KW-0145">Chemotaxis</keyword>
<feature type="domain" description="HAMP" evidence="12">
    <location>
        <begin position="352"/>
        <end position="405"/>
    </location>
</feature>
<dbReference type="Pfam" id="PF02743">
    <property type="entry name" value="dCache_1"/>
    <property type="match status" value="1"/>
</dbReference>
<organism evidence="13 14">
    <name type="scientific">Anaeromyxobacter oryzae</name>
    <dbReference type="NCBI Taxonomy" id="2918170"/>
    <lineage>
        <taxon>Bacteria</taxon>
        <taxon>Pseudomonadati</taxon>
        <taxon>Myxococcota</taxon>
        <taxon>Myxococcia</taxon>
        <taxon>Myxococcales</taxon>
        <taxon>Cystobacterineae</taxon>
        <taxon>Anaeromyxobacteraceae</taxon>
        <taxon>Anaeromyxobacter</taxon>
    </lineage>
</organism>
<dbReference type="Proteomes" id="UP001162891">
    <property type="component" value="Chromosome"/>
</dbReference>
<dbReference type="Gene3D" id="1.10.287.950">
    <property type="entry name" value="Methyl-accepting chemotaxis protein"/>
    <property type="match status" value="1"/>
</dbReference>
<dbReference type="SUPFAM" id="SSF58104">
    <property type="entry name" value="Methyl-accepting chemotaxis protein (MCP) signaling domain"/>
    <property type="match status" value="1"/>
</dbReference>
<keyword evidence="4 10" id="KW-0812">Transmembrane</keyword>
<evidence type="ECO:0000256" key="6">
    <source>
        <dbReference type="ARBA" id="ARBA00023136"/>
    </source>
</evidence>
<sequence>MFGKKQALQTNLSFRFLRWIIPLLTVSFVAFGVAGFFVTRESLVSFSQQSSTLLTDQTRVALINWIHDQIYLAQSIAANPKVVNACLNPTDDKARAEAHAYLQEIHDRYQYYENVPVGIRLPSDKPLTIDYEGQQKVVRNGGFFLDTVQGRTLGKASPELNYVKAMFDGAPYYVSHVYPSLLRGNPLFVVAAPVKSQGQVIGYTLVAPRMDYFTDLFLDKVKIGESGYLMMFDEHGKVVAHPDKKLILNDKEKEKVAPLTRRILEGKDESFFESYEGVEKLYVVSRLTKDSFDLPGAAAGSPHLMANDWYIVSGQPKSEIVKSSTTQVYSYLFFSVVLAAFVAILLYRHTTRTITQPLLKLTRAAAEIVRSGDLTQKIDAHTNDEIGELSRTFNQMVDKLREMATSLRQSLSSLVEAVTNLEAINAEQRETITRQAAALQETQVTAQEIKQTSNMAAQKAEVVLKVASEADDIGRSGETSIEQTLNWLTDIRTEATEISSKIGELGARTRQIGHITQSVRDLADQSNMLALNAAIEAVRSGEHGKGFGVVAREIRNLADQSIQATHRVSDVLDDTSNAITTAISISEKGAQKIDSGLTQVKTSGETLRRLSNIVRENSSAVRQIAAAVSQQDAGIAQIFGSVTELSKAVDDTVKRVETTDRATEAVKAVTAQVQEIIKEYRV</sequence>
<dbReference type="EMBL" id="AP025591">
    <property type="protein sequence ID" value="BDG02758.1"/>
    <property type="molecule type" value="Genomic_DNA"/>
</dbReference>
<reference evidence="14" key="1">
    <citation type="journal article" date="2022" name="Int. J. Syst. Evol. Microbiol.">
        <title>Anaeromyxobacter oryzae sp. nov., Anaeromyxobacter diazotrophicus sp. nov. and Anaeromyxobacter paludicola sp. nov., isolated from paddy soils.</title>
        <authorList>
            <person name="Itoh H."/>
            <person name="Xu Z."/>
            <person name="Mise K."/>
            <person name="Masuda Y."/>
            <person name="Ushijima N."/>
            <person name="Hayakawa C."/>
            <person name="Shiratori Y."/>
            <person name="Senoo K."/>
        </authorList>
    </citation>
    <scope>NUCLEOTIDE SEQUENCE [LARGE SCALE GENOMIC DNA]</scope>
    <source>
        <strain evidence="14">Red232</strain>
    </source>
</reference>
<dbReference type="PANTHER" id="PTHR32089">
    <property type="entry name" value="METHYL-ACCEPTING CHEMOTAXIS PROTEIN MCPB"/>
    <property type="match status" value="1"/>
</dbReference>